<keyword evidence="1" id="KW-0210">Decarboxylase</keyword>
<dbReference type="Pfam" id="PF02776">
    <property type="entry name" value="TPP_enzyme_N"/>
    <property type="match status" value="1"/>
</dbReference>
<evidence type="ECO:0000256" key="4">
    <source>
        <dbReference type="ARBA" id="ARBA00023239"/>
    </source>
</evidence>
<organism evidence="8 9">
    <name type="scientific">Cylindrodendrum hubeiense</name>
    <dbReference type="NCBI Taxonomy" id="595255"/>
    <lineage>
        <taxon>Eukaryota</taxon>
        <taxon>Fungi</taxon>
        <taxon>Dikarya</taxon>
        <taxon>Ascomycota</taxon>
        <taxon>Pezizomycotina</taxon>
        <taxon>Sordariomycetes</taxon>
        <taxon>Hypocreomycetidae</taxon>
        <taxon>Hypocreales</taxon>
        <taxon>Nectriaceae</taxon>
        <taxon>Cylindrodendrum</taxon>
    </lineage>
</organism>
<evidence type="ECO:0000259" key="7">
    <source>
        <dbReference type="Pfam" id="PF02776"/>
    </source>
</evidence>
<dbReference type="PANTHER" id="PTHR42818:SF1">
    <property type="entry name" value="SULFOPYRUVATE DECARBOXYLASE"/>
    <property type="match status" value="1"/>
</dbReference>
<evidence type="ECO:0000313" key="9">
    <source>
        <dbReference type="Proteomes" id="UP000722485"/>
    </source>
</evidence>
<dbReference type="Proteomes" id="UP000722485">
    <property type="component" value="Unassembled WGS sequence"/>
</dbReference>
<name>A0A9P5H467_9HYPO</name>
<keyword evidence="3" id="KW-0786">Thiamine pyrophosphate</keyword>
<keyword evidence="4" id="KW-0456">Lyase</keyword>
<evidence type="ECO:0000256" key="3">
    <source>
        <dbReference type="ARBA" id="ARBA00023052"/>
    </source>
</evidence>
<dbReference type="InterPro" id="IPR023210">
    <property type="entry name" value="NADP_OxRdtase_dom"/>
</dbReference>
<dbReference type="InterPro" id="IPR011766">
    <property type="entry name" value="TPP_enzyme_TPP-bd"/>
</dbReference>
<dbReference type="GO" id="GO:0016831">
    <property type="term" value="F:carboxy-lyase activity"/>
    <property type="evidence" value="ECO:0007669"/>
    <property type="project" value="UniProtKB-KW"/>
</dbReference>
<comment type="caution">
    <text evidence="8">The sequence shown here is derived from an EMBL/GenBank/DDBJ whole genome shotgun (WGS) entry which is preliminary data.</text>
</comment>
<feature type="domain" description="Thiamine pyrophosphate enzyme TPP-binding" evidence="6">
    <location>
        <begin position="259"/>
        <end position="355"/>
    </location>
</feature>
<evidence type="ECO:0000256" key="1">
    <source>
        <dbReference type="ARBA" id="ARBA00022793"/>
    </source>
</evidence>
<dbReference type="InterPro" id="IPR036812">
    <property type="entry name" value="NAD(P)_OxRdtase_dom_sf"/>
</dbReference>
<dbReference type="InterPro" id="IPR029061">
    <property type="entry name" value="THDP-binding"/>
</dbReference>
<evidence type="ECO:0000259" key="6">
    <source>
        <dbReference type="Pfam" id="PF02775"/>
    </source>
</evidence>
<dbReference type="CDD" id="cd07035">
    <property type="entry name" value="TPP_PYR_POX_like"/>
    <property type="match status" value="1"/>
</dbReference>
<dbReference type="InterPro" id="IPR051818">
    <property type="entry name" value="TPP_dependent_decarboxylase"/>
</dbReference>
<evidence type="ECO:0008006" key="10">
    <source>
        <dbReference type="Google" id="ProtNLM"/>
    </source>
</evidence>
<dbReference type="EMBL" id="JAANBB010000198">
    <property type="protein sequence ID" value="KAF7546822.1"/>
    <property type="molecule type" value="Genomic_DNA"/>
</dbReference>
<keyword evidence="2" id="KW-0560">Oxidoreductase</keyword>
<dbReference type="OrthoDB" id="2310150at2759"/>
<keyword evidence="9" id="KW-1185">Reference proteome</keyword>
<sequence>MATLDPRLFYEQALVGNGITHAFGVPDSCLKGFLAYLYATKKSPEHIVTASEGAAIGLAAGYYLSTKNLAVAYMQNSGLSNALNPLQSLAAKEVFGIPLLLVVGWRGRPGEHDEPEHLLAGPRTLGTLESQGFPYEILPYTLEAVTSAVARLIKTAREGNTPVALIVPNHRFAAYSPERGESNGLWQPPVANVFKLTARAEDWRSSEGDLALSREHAIRIILKRLYPSDVTVSSVGGNSREIYMVRKENNEDLSRAFLSIGAMGHTYPLAYGVQIGHSKGRVICVEGDGSFLMHVGNVAVLAAQASDELIHVVIHNGIHCSTGSQPIPINTNNLLSLAGSLPYKQKFFVDSAEGLIQAFEWAEKSVEQARIHDLKQAGAMLDLFQNHGGTVVDTARVYGQGSSEEYLGQLDWQSRGLVVDTKLYPNIHDGTGKITHSSQDLRKHLDESLKALKTDKIDLWYLHGPDRSTPFEETLRACNELHQEGKFNRLGLSNYMAWEVAYISDLCMREGWVRPTVYQGVYNAIHRTVEMELFPCLKHYGITFYAFSPLAGSQLTGRYRRDTNDTDIESMSRFDPNTFQGRKYRRRFWNDAIFDALELIREAAGKHQLTEMDCAFRWIAHHSKLDIARGDSVIIGASSKRQLEENLGFMEKDPLPRDVVEALDKAWLITKGSVNNYWH</sequence>
<accession>A0A9P5H467</accession>
<evidence type="ECO:0000256" key="2">
    <source>
        <dbReference type="ARBA" id="ARBA00023002"/>
    </source>
</evidence>
<dbReference type="SUPFAM" id="SSF51430">
    <property type="entry name" value="NAD(P)-linked oxidoreductase"/>
    <property type="match status" value="1"/>
</dbReference>
<dbReference type="SUPFAM" id="SSF52518">
    <property type="entry name" value="Thiamin diphosphate-binding fold (THDP-binding)"/>
    <property type="match status" value="2"/>
</dbReference>
<dbReference type="Gene3D" id="3.20.20.100">
    <property type="entry name" value="NADP-dependent oxidoreductase domain"/>
    <property type="match status" value="1"/>
</dbReference>
<dbReference type="Pfam" id="PF00248">
    <property type="entry name" value="Aldo_ket_red"/>
    <property type="match status" value="1"/>
</dbReference>
<feature type="domain" description="Thiamine pyrophosphate enzyme N-terminal TPP-binding" evidence="7">
    <location>
        <begin position="13"/>
        <end position="112"/>
    </location>
</feature>
<dbReference type="GO" id="GO:0030976">
    <property type="term" value="F:thiamine pyrophosphate binding"/>
    <property type="evidence" value="ECO:0007669"/>
    <property type="project" value="InterPro"/>
</dbReference>
<reference evidence="8" key="1">
    <citation type="submission" date="2020-03" db="EMBL/GenBank/DDBJ databases">
        <title>Draft Genome Sequence of Cylindrodendrum hubeiense.</title>
        <authorList>
            <person name="Buettner E."/>
            <person name="Kellner H."/>
        </authorList>
    </citation>
    <scope>NUCLEOTIDE SEQUENCE</scope>
    <source>
        <strain evidence="8">IHI 201604</strain>
    </source>
</reference>
<gene>
    <name evidence="8" type="ORF">G7Z17_g8159</name>
</gene>
<dbReference type="GO" id="GO:0016491">
    <property type="term" value="F:oxidoreductase activity"/>
    <property type="evidence" value="ECO:0007669"/>
    <property type="project" value="UniProtKB-KW"/>
</dbReference>
<evidence type="ECO:0000313" key="8">
    <source>
        <dbReference type="EMBL" id="KAF7546822.1"/>
    </source>
</evidence>
<feature type="domain" description="NADP-dependent oxidoreductase" evidence="5">
    <location>
        <begin position="375"/>
        <end position="667"/>
    </location>
</feature>
<dbReference type="Gene3D" id="3.40.50.970">
    <property type="match status" value="2"/>
</dbReference>
<dbReference type="PANTHER" id="PTHR42818">
    <property type="entry name" value="SULFOPYRUVATE DECARBOXYLASE SUBUNIT ALPHA"/>
    <property type="match status" value="1"/>
</dbReference>
<protein>
    <recommendedName>
        <fullName evidence="10">Phosphonopyruvate decarboxylase</fullName>
    </recommendedName>
</protein>
<dbReference type="CDD" id="cd19075">
    <property type="entry name" value="AKR_AKR7A1-5"/>
    <property type="match status" value="1"/>
</dbReference>
<evidence type="ECO:0000259" key="5">
    <source>
        <dbReference type="Pfam" id="PF00248"/>
    </source>
</evidence>
<dbReference type="Pfam" id="PF02775">
    <property type="entry name" value="TPP_enzyme_C"/>
    <property type="match status" value="1"/>
</dbReference>
<dbReference type="InterPro" id="IPR012001">
    <property type="entry name" value="Thiamin_PyroP_enz_TPP-bd_dom"/>
</dbReference>
<proteinExistence type="predicted"/>
<dbReference type="AlphaFoldDB" id="A0A9P5H467"/>